<reference evidence="3 4" key="1">
    <citation type="submission" date="2024-04" db="EMBL/GenBank/DDBJ databases">
        <title>genome sequences of Mucor flavus KT1a and Helicostylum pulchrum KT1b strains isolation_sourced from the surface of a dry-aged beef.</title>
        <authorList>
            <person name="Toyotome T."/>
            <person name="Hosono M."/>
            <person name="Torimaru M."/>
            <person name="Fukuda K."/>
            <person name="Mikami N."/>
        </authorList>
    </citation>
    <scope>NUCLEOTIDE SEQUENCE [LARGE SCALE GENOMIC DNA]</scope>
    <source>
        <strain evidence="3 4">KT1b</strain>
    </source>
</reference>
<feature type="transmembrane region" description="Helical" evidence="2">
    <location>
        <begin position="66"/>
        <end position="86"/>
    </location>
</feature>
<evidence type="ECO:0000256" key="2">
    <source>
        <dbReference type="SAM" id="Phobius"/>
    </source>
</evidence>
<evidence type="ECO:0000313" key="3">
    <source>
        <dbReference type="EMBL" id="GAA5802318.1"/>
    </source>
</evidence>
<proteinExistence type="predicted"/>
<organism evidence="3 4">
    <name type="scientific">Helicostylum pulchrum</name>
    <dbReference type="NCBI Taxonomy" id="562976"/>
    <lineage>
        <taxon>Eukaryota</taxon>
        <taxon>Fungi</taxon>
        <taxon>Fungi incertae sedis</taxon>
        <taxon>Mucoromycota</taxon>
        <taxon>Mucoromycotina</taxon>
        <taxon>Mucoromycetes</taxon>
        <taxon>Mucorales</taxon>
        <taxon>Mucorineae</taxon>
        <taxon>Mucoraceae</taxon>
        <taxon>Helicostylum</taxon>
    </lineage>
</organism>
<evidence type="ECO:0000256" key="1">
    <source>
        <dbReference type="SAM" id="MobiDB-lite"/>
    </source>
</evidence>
<keyword evidence="2" id="KW-0812">Transmembrane</keyword>
<evidence type="ECO:0000313" key="4">
    <source>
        <dbReference type="Proteomes" id="UP001476247"/>
    </source>
</evidence>
<gene>
    <name evidence="3" type="ORF">HPULCUR_007782</name>
</gene>
<keyword evidence="4" id="KW-1185">Reference proteome</keyword>
<accession>A0ABP9Y5Q8</accession>
<dbReference type="EMBL" id="BAABUJ010000022">
    <property type="protein sequence ID" value="GAA5802318.1"/>
    <property type="molecule type" value="Genomic_DNA"/>
</dbReference>
<sequence length="203" mass="22539">MEGLVIYYQALTTADASPFVSTEYPLKSSYVETPTLYQMDTSPSGYIFTGTKSAAKNRFSKIYEPFFSAPYKAMIAVYMFFVNFLFPIMNKTVCDVSVNPPSTFKRALNFVLKTFYVVDKDALEKVTATIKCIEMPTDIRDYSHTLVAAVVCIPVLAILLFVINKRKWIAHNIIPAGLARPAEQRNGPGQAGPAEQRNGPGQA</sequence>
<protein>
    <submittedName>
        <fullName evidence="3">Uncharacterized protein</fullName>
    </submittedName>
</protein>
<comment type="caution">
    <text evidence="3">The sequence shown here is derived from an EMBL/GenBank/DDBJ whole genome shotgun (WGS) entry which is preliminary data.</text>
</comment>
<keyword evidence="2" id="KW-1133">Transmembrane helix</keyword>
<dbReference type="Proteomes" id="UP001476247">
    <property type="component" value="Unassembled WGS sequence"/>
</dbReference>
<name>A0ABP9Y5Q8_9FUNG</name>
<feature type="transmembrane region" description="Helical" evidence="2">
    <location>
        <begin position="145"/>
        <end position="163"/>
    </location>
</feature>
<keyword evidence="2" id="KW-0472">Membrane</keyword>
<feature type="region of interest" description="Disordered" evidence="1">
    <location>
        <begin position="181"/>
        <end position="203"/>
    </location>
</feature>